<accession>A0ABY6LNG8</accession>
<dbReference type="InterPro" id="IPR036779">
    <property type="entry name" value="LysM_dom_sf"/>
</dbReference>
<dbReference type="PANTHER" id="PTHR20932:SF8">
    <property type="entry name" value="LD22649P"/>
    <property type="match status" value="1"/>
</dbReference>
<dbReference type="Gene3D" id="3.10.350.10">
    <property type="entry name" value="LysM domain"/>
    <property type="match status" value="1"/>
</dbReference>
<dbReference type="SUPFAM" id="SSF54106">
    <property type="entry name" value="LysM domain"/>
    <property type="match status" value="1"/>
</dbReference>
<feature type="region of interest" description="Disordered" evidence="1">
    <location>
        <begin position="83"/>
        <end position="116"/>
    </location>
</feature>
<dbReference type="SMART" id="SM00257">
    <property type="entry name" value="LysM"/>
    <property type="match status" value="1"/>
</dbReference>
<dbReference type="EMBL" id="CP092882">
    <property type="protein sequence ID" value="UYV81260.1"/>
    <property type="molecule type" value="Genomic_DNA"/>
</dbReference>
<dbReference type="PROSITE" id="PS51782">
    <property type="entry name" value="LYSM"/>
    <property type="match status" value="1"/>
</dbReference>
<gene>
    <name evidence="3" type="ORF">LAZ67_20000570</name>
</gene>
<organism evidence="3 4">
    <name type="scientific">Cordylochernes scorpioides</name>
    <dbReference type="NCBI Taxonomy" id="51811"/>
    <lineage>
        <taxon>Eukaryota</taxon>
        <taxon>Metazoa</taxon>
        <taxon>Ecdysozoa</taxon>
        <taxon>Arthropoda</taxon>
        <taxon>Chelicerata</taxon>
        <taxon>Arachnida</taxon>
        <taxon>Pseudoscorpiones</taxon>
        <taxon>Cheliferoidea</taxon>
        <taxon>Chernetidae</taxon>
        <taxon>Cordylochernes</taxon>
    </lineage>
</organism>
<dbReference type="InterPro" id="IPR045030">
    <property type="entry name" value="LYSM1-4"/>
</dbReference>
<dbReference type="Pfam" id="PF01476">
    <property type="entry name" value="LysM"/>
    <property type="match status" value="1"/>
</dbReference>
<reference evidence="3 4" key="1">
    <citation type="submission" date="2022-01" db="EMBL/GenBank/DDBJ databases">
        <title>A chromosomal length assembly of Cordylochernes scorpioides.</title>
        <authorList>
            <person name="Zeh D."/>
            <person name="Zeh J."/>
        </authorList>
    </citation>
    <scope>NUCLEOTIDE SEQUENCE [LARGE SCALE GENOMIC DNA]</scope>
    <source>
        <strain evidence="3">IN4F17</strain>
        <tissue evidence="3">Whole Body</tissue>
    </source>
</reference>
<dbReference type="Proteomes" id="UP001235939">
    <property type="component" value="Chromosome 20"/>
</dbReference>
<dbReference type="PANTHER" id="PTHR20932">
    <property type="entry name" value="LYSM AND PUTATIVE PEPTIDOGLYCAN-BINDING DOMAIN-CONTAINING PROTEIN"/>
    <property type="match status" value="1"/>
</dbReference>
<name>A0ABY6LNG8_9ARAC</name>
<dbReference type="InterPro" id="IPR018392">
    <property type="entry name" value="LysM"/>
</dbReference>
<protein>
    <submittedName>
        <fullName evidence="3">LYSMD2</fullName>
    </submittedName>
</protein>
<evidence type="ECO:0000256" key="1">
    <source>
        <dbReference type="SAM" id="MobiDB-lite"/>
    </source>
</evidence>
<evidence type="ECO:0000313" key="4">
    <source>
        <dbReference type="Proteomes" id="UP001235939"/>
    </source>
</evidence>
<evidence type="ECO:0000313" key="3">
    <source>
        <dbReference type="EMBL" id="UYV81260.1"/>
    </source>
</evidence>
<sequence length="137" mass="15801">MDIELKPIALDNCSNKNNYGTTNGHCPCKKYKYVTHTVQPTDTLQGIALKYGVSMEAIKRENKLFTNDFLCIKKKLHIPIKEEDPLYSNHTHQAEPRFQSEEQLESDPESSSDFLSRIDSHIEETRNKLKCIQRTST</sequence>
<proteinExistence type="predicted"/>
<dbReference type="CDD" id="cd00118">
    <property type="entry name" value="LysM"/>
    <property type="match status" value="1"/>
</dbReference>
<feature type="domain" description="LysM" evidence="2">
    <location>
        <begin position="34"/>
        <end position="78"/>
    </location>
</feature>
<evidence type="ECO:0000259" key="2">
    <source>
        <dbReference type="PROSITE" id="PS51782"/>
    </source>
</evidence>
<keyword evidence="4" id="KW-1185">Reference proteome</keyword>